<organism evidence="3 4">
    <name type="scientific">Lachnellula suecica</name>
    <dbReference type="NCBI Taxonomy" id="602035"/>
    <lineage>
        <taxon>Eukaryota</taxon>
        <taxon>Fungi</taxon>
        <taxon>Dikarya</taxon>
        <taxon>Ascomycota</taxon>
        <taxon>Pezizomycotina</taxon>
        <taxon>Leotiomycetes</taxon>
        <taxon>Helotiales</taxon>
        <taxon>Lachnaceae</taxon>
        <taxon>Lachnellula</taxon>
    </lineage>
</organism>
<dbReference type="OrthoDB" id="61116at2759"/>
<keyword evidence="3" id="KW-0489">Methyltransferase</keyword>
<comment type="similarity">
    <text evidence="1">Belongs to the MT-A70-like family.</text>
</comment>
<name>A0A8T9CGG9_9HELO</name>
<dbReference type="PANTHER" id="PTHR12829">
    <property type="entry name" value="N6-ADENOSINE-METHYLTRANSFERASE"/>
    <property type="match status" value="1"/>
</dbReference>
<feature type="region of interest" description="Disordered" evidence="2">
    <location>
        <begin position="98"/>
        <end position="169"/>
    </location>
</feature>
<dbReference type="InterPro" id="IPR007757">
    <property type="entry name" value="MT-A70-like"/>
</dbReference>
<reference evidence="3 4" key="1">
    <citation type="submission" date="2018-05" db="EMBL/GenBank/DDBJ databases">
        <title>Genome sequencing and assembly of the regulated plant pathogen Lachnellula willkommii and related sister species for the development of diagnostic species identification markers.</title>
        <authorList>
            <person name="Giroux E."/>
            <person name="Bilodeau G."/>
        </authorList>
    </citation>
    <scope>NUCLEOTIDE SEQUENCE [LARGE SCALE GENOMIC DNA]</scope>
    <source>
        <strain evidence="3 4">CBS 268.59</strain>
    </source>
</reference>
<comment type="caution">
    <text evidence="3">The sequence shown here is derived from an EMBL/GenBank/DDBJ whole genome shotgun (WGS) entry which is preliminary data.</text>
</comment>
<dbReference type="EMBL" id="QGMK01000063">
    <property type="protein sequence ID" value="TVY84688.1"/>
    <property type="molecule type" value="Genomic_DNA"/>
</dbReference>
<dbReference type="PANTHER" id="PTHR12829:SF4">
    <property type="entry name" value="N(6)-ADENINE-SPECIFIC METHYLTRANSFERASE METTL4"/>
    <property type="match status" value="1"/>
</dbReference>
<dbReference type="AlphaFoldDB" id="A0A8T9CGG9"/>
<evidence type="ECO:0000313" key="4">
    <source>
        <dbReference type="Proteomes" id="UP000469558"/>
    </source>
</evidence>
<keyword evidence="4" id="KW-1185">Reference proteome</keyword>
<proteinExistence type="inferred from homology"/>
<sequence length="381" mass="43038">MASCILYQDDESSVTLLDIPRSIELIQGDSTKKIISSRPLEQPYPSVEPKTAKARAKIGEVPLEDLLLQKHLQLALDGLKETYHGVWCLPRVTAEAGIEKSRRKRKKEEISTDPNPQEESQTSKLDSTTSDVANVPQSPDSEDHWLFHNPNSESIYTPNDSLRPSARVPPCSTALQGDIAATLETFNISAPKLNLMTMDPPWPNRSARRKNAYATSYSTTDIQRLLSSIPVKDHLAEDGLVAVWVTNKVAFRDLLLEDGGLFDEWGIQLLEEWVWVKVTANGDMICAVDSSWKKPYEILLVGRKKGENTKPEQVKRKVIVAVPDLHSRKPNLKVLFEKMMGMEEYEGLEVFARNLTAGWWAWGNEVFKFQTDEHWIDETSP</sequence>
<feature type="compositionally biased region" description="Polar residues" evidence="2">
    <location>
        <begin position="149"/>
        <end position="162"/>
    </location>
</feature>
<protein>
    <submittedName>
        <fullName evidence="3">Methyltransferase-like protein</fullName>
    </submittedName>
</protein>
<dbReference type="Proteomes" id="UP000469558">
    <property type="component" value="Unassembled WGS sequence"/>
</dbReference>
<keyword evidence="3" id="KW-0808">Transferase</keyword>
<feature type="compositionally biased region" description="Polar residues" evidence="2">
    <location>
        <begin position="112"/>
        <end position="139"/>
    </location>
</feature>
<evidence type="ECO:0000313" key="3">
    <source>
        <dbReference type="EMBL" id="TVY84688.1"/>
    </source>
</evidence>
<evidence type="ECO:0000256" key="2">
    <source>
        <dbReference type="SAM" id="MobiDB-lite"/>
    </source>
</evidence>
<dbReference type="GO" id="GO:0032259">
    <property type="term" value="P:methylation"/>
    <property type="evidence" value="ECO:0007669"/>
    <property type="project" value="UniProtKB-KW"/>
</dbReference>
<accession>A0A8T9CGG9</accession>
<dbReference type="Pfam" id="PF05063">
    <property type="entry name" value="MT-A70"/>
    <property type="match status" value="1"/>
</dbReference>
<dbReference type="SUPFAM" id="SSF53335">
    <property type="entry name" value="S-adenosyl-L-methionine-dependent methyltransferases"/>
    <property type="match status" value="1"/>
</dbReference>
<dbReference type="GO" id="GO:0005634">
    <property type="term" value="C:nucleus"/>
    <property type="evidence" value="ECO:0007669"/>
    <property type="project" value="TreeGrafter"/>
</dbReference>
<dbReference type="PROSITE" id="PS51143">
    <property type="entry name" value="MT_A70"/>
    <property type="match status" value="1"/>
</dbReference>
<gene>
    <name evidence="3" type="primary">Mettl4</name>
    <name evidence="3" type="ORF">LSUE1_G000716</name>
</gene>
<dbReference type="InterPro" id="IPR029063">
    <property type="entry name" value="SAM-dependent_MTases_sf"/>
</dbReference>
<evidence type="ECO:0000256" key="1">
    <source>
        <dbReference type="PROSITE-ProRule" id="PRU00489"/>
    </source>
</evidence>
<dbReference type="GO" id="GO:0008168">
    <property type="term" value="F:methyltransferase activity"/>
    <property type="evidence" value="ECO:0007669"/>
    <property type="project" value="UniProtKB-KW"/>
</dbReference>